<name>A0A3B1E698_9ZZZZ</name>
<evidence type="ECO:0000313" key="2">
    <source>
        <dbReference type="EMBL" id="VAY87386.1"/>
    </source>
</evidence>
<organism evidence="2">
    <name type="scientific">hydrothermal vent metagenome</name>
    <dbReference type="NCBI Taxonomy" id="652676"/>
    <lineage>
        <taxon>unclassified sequences</taxon>
        <taxon>metagenomes</taxon>
        <taxon>ecological metagenomes</taxon>
    </lineage>
</organism>
<protein>
    <recommendedName>
        <fullName evidence="1">PEGA domain-containing protein</fullName>
    </recommendedName>
</protein>
<accession>A0A3B1E698</accession>
<feature type="domain" description="PEGA" evidence="1">
    <location>
        <begin position="29"/>
        <end position="73"/>
    </location>
</feature>
<dbReference type="Pfam" id="PF08308">
    <property type="entry name" value="PEGA"/>
    <property type="match status" value="1"/>
</dbReference>
<sequence>MKKILLAIISFASLVFGSAGIINGTNQAISFNSEPENVSVLLDGQMKCQTPCVVSIKKNSFSDITFKKDGYRSQTIPLTTAFDSVFLLNIFWDLGITDLLTGAAYEYSPNNYMVELKKKVNNYTFNNKFLDKELLSDIRSFVMIEYHTLKLEFSNDYRTNRSTQALASLLSDYYKTDNLIFIDFIQNYN</sequence>
<proteinExistence type="predicted"/>
<reference evidence="2" key="1">
    <citation type="submission" date="2018-10" db="EMBL/GenBank/DDBJ databases">
        <authorList>
            <person name="Aoki K."/>
        </authorList>
    </citation>
    <scope>NUCLEOTIDE SEQUENCE</scope>
</reference>
<evidence type="ECO:0000259" key="1">
    <source>
        <dbReference type="Pfam" id="PF08308"/>
    </source>
</evidence>
<dbReference type="InterPro" id="IPR013229">
    <property type="entry name" value="PEGA"/>
</dbReference>
<dbReference type="EMBL" id="UOYO01000024">
    <property type="protein sequence ID" value="VAY87386.1"/>
    <property type="molecule type" value="Genomic_DNA"/>
</dbReference>
<gene>
    <name evidence="2" type="ORF">MNB_ARC-1_236</name>
</gene>
<dbReference type="AlphaFoldDB" id="A0A3B1E698"/>